<name>A0A6A5U8I2_9PLEO</name>
<reference evidence="2" key="1">
    <citation type="journal article" date="2020" name="Stud. Mycol.">
        <title>101 Dothideomycetes genomes: a test case for predicting lifestyles and emergence of pathogens.</title>
        <authorList>
            <person name="Haridas S."/>
            <person name="Albert R."/>
            <person name="Binder M."/>
            <person name="Bloem J."/>
            <person name="Labutti K."/>
            <person name="Salamov A."/>
            <person name="Andreopoulos B."/>
            <person name="Baker S."/>
            <person name="Barry K."/>
            <person name="Bills G."/>
            <person name="Bluhm B."/>
            <person name="Cannon C."/>
            <person name="Castanera R."/>
            <person name="Culley D."/>
            <person name="Daum C."/>
            <person name="Ezra D."/>
            <person name="Gonzalez J."/>
            <person name="Henrissat B."/>
            <person name="Kuo A."/>
            <person name="Liang C."/>
            <person name="Lipzen A."/>
            <person name="Lutzoni F."/>
            <person name="Magnuson J."/>
            <person name="Mondo S."/>
            <person name="Nolan M."/>
            <person name="Ohm R."/>
            <person name="Pangilinan J."/>
            <person name="Park H.-J."/>
            <person name="Ramirez L."/>
            <person name="Alfaro M."/>
            <person name="Sun H."/>
            <person name="Tritt A."/>
            <person name="Yoshinaga Y."/>
            <person name="Zwiers L.-H."/>
            <person name="Turgeon B."/>
            <person name="Goodwin S."/>
            <person name="Spatafora J."/>
            <person name="Crous P."/>
            <person name="Grigoriev I."/>
        </authorList>
    </citation>
    <scope>NUCLEOTIDE SEQUENCE</scope>
    <source>
        <strain evidence="2">CBS 675.92</strain>
    </source>
</reference>
<protein>
    <submittedName>
        <fullName evidence="2">Uncharacterized protein</fullName>
    </submittedName>
</protein>
<feature type="compositionally biased region" description="Basic and acidic residues" evidence="1">
    <location>
        <begin position="47"/>
        <end position="56"/>
    </location>
</feature>
<evidence type="ECO:0000256" key="1">
    <source>
        <dbReference type="SAM" id="MobiDB-lite"/>
    </source>
</evidence>
<feature type="compositionally biased region" description="Polar residues" evidence="1">
    <location>
        <begin position="82"/>
        <end position="91"/>
    </location>
</feature>
<keyword evidence="3" id="KW-1185">Reference proteome</keyword>
<feature type="region of interest" description="Disordered" evidence="1">
    <location>
        <begin position="47"/>
        <end position="98"/>
    </location>
</feature>
<proteinExistence type="predicted"/>
<dbReference type="EMBL" id="ML976982">
    <property type="protein sequence ID" value="KAF1961018.1"/>
    <property type="molecule type" value="Genomic_DNA"/>
</dbReference>
<evidence type="ECO:0000313" key="3">
    <source>
        <dbReference type="Proteomes" id="UP000800035"/>
    </source>
</evidence>
<accession>A0A6A5U8I2</accession>
<organism evidence="2 3">
    <name type="scientific">Byssothecium circinans</name>
    <dbReference type="NCBI Taxonomy" id="147558"/>
    <lineage>
        <taxon>Eukaryota</taxon>
        <taxon>Fungi</taxon>
        <taxon>Dikarya</taxon>
        <taxon>Ascomycota</taxon>
        <taxon>Pezizomycotina</taxon>
        <taxon>Dothideomycetes</taxon>
        <taxon>Pleosporomycetidae</taxon>
        <taxon>Pleosporales</taxon>
        <taxon>Massarineae</taxon>
        <taxon>Massarinaceae</taxon>
        <taxon>Byssothecium</taxon>
    </lineage>
</organism>
<dbReference type="AlphaFoldDB" id="A0A6A5U8I2"/>
<gene>
    <name evidence="2" type="ORF">CC80DRAFT_269802</name>
</gene>
<evidence type="ECO:0000313" key="2">
    <source>
        <dbReference type="EMBL" id="KAF1961018.1"/>
    </source>
</evidence>
<dbReference type="Proteomes" id="UP000800035">
    <property type="component" value="Unassembled WGS sequence"/>
</dbReference>
<sequence length="109" mass="12210">MDQRNVQQNVQPTSAIRTAVERYLERQDAAIERSILHSTKRKRFELSETISDKDDISPPGLTYASTQSSKISQKEGPPTTVPPQITETTPASRDPASPRTLFWRLAKSA</sequence>